<dbReference type="NCBIfam" id="NF001808">
    <property type="entry name" value="PRK00522.1"/>
    <property type="match status" value="1"/>
</dbReference>
<evidence type="ECO:0000256" key="1">
    <source>
        <dbReference type="ARBA" id="ARBA00022559"/>
    </source>
</evidence>
<reference evidence="8 9" key="1">
    <citation type="journal article" date="2019" name="Emerg. Microbes Infect.">
        <title>Comprehensive subspecies identification of 175 nontuberculous mycobacteria species based on 7547 genomic profiles.</title>
        <authorList>
            <person name="Matsumoto Y."/>
            <person name="Kinjo T."/>
            <person name="Motooka D."/>
            <person name="Nabeya D."/>
            <person name="Jung N."/>
            <person name="Uechi K."/>
            <person name="Horii T."/>
            <person name="Iida T."/>
            <person name="Fujita J."/>
            <person name="Nakamura S."/>
        </authorList>
    </citation>
    <scope>NUCLEOTIDE SEQUENCE [LARGE SCALE GENOMIC DNA]</scope>
    <source>
        <strain evidence="8 9">JCM 15653</strain>
    </source>
</reference>
<keyword evidence="9" id="KW-1185">Reference proteome</keyword>
<protein>
    <recommendedName>
        <fullName evidence="6">Thiol peroxidase</fullName>
        <shortName evidence="6">Tpx</shortName>
        <ecNumber evidence="6">1.11.1.24</ecNumber>
    </recommendedName>
    <alternativeName>
        <fullName evidence="6">Peroxiredoxin tpx</fullName>
        <shortName evidence="6">Prx</shortName>
    </alternativeName>
    <alternativeName>
        <fullName evidence="6">Thioredoxin peroxidase</fullName>
    </alternativeName>
    <alternativeName>
        <fullName evidence="6">Thioredoxin-dependent peroxiredoxin</fullName>
    </alternativeName>
</protein>
<sequence>MPIARTASGRSIIGIIVAPRAARGAPGFDRLCPMAQITFKGNPINTVGDLPAVGSPAPSFSVTGTDLGAVSSDQFAGKSVLLNIFPSVDTGICAASVRTFNERAAAAGATVLCVSKDLPFALSRFCGAEGIENVVTASAFRDSFGEDYGITMADGPMAGLLGRAVVVIGADGKVAYTELVPEIVQEPNYDAALAAL</sequence>
<dbReference type="InterPro" id="IPR013740">
    <property type="entry name" value="Redoxin"/>
</dbReference>
<evidence type="ECO:0000256" key="4">
    <source>
        <dbReference type="ARBA" id="ARBA00023157"/>
    </source>
</evidence>
<evidence type="ECO:0000259" key="7">
    <source>
        <dbReference type="PROSITE" id="PS51352"/>
    </source>
</evidence>
<dbReference type="EMBL" id="AP022579">
    <property type="protein sequence ID" value="BBX92542.1"/>
    <property type="molecule type" value="Genomic_DNA"/>
</dbReference>
<dbReference type="Gene3D" id="3.40.30.10">
    <property type="entry name" value="Glutaredoxin"/>
    <property type="match status" value="1"/>
</dbReference>
<dbReference type="InterPro" id="IPR002065">
    <property type="entry name" value="TPX"/>
</dbReference>
<dbReference type="InterPro" id="IPR050455">
    <property type="entry name" value="Tpx_Peroxidase_subfamily"/>
</dbReference>
<dbReference type="InterPro" id="IPR036249">
    <property type="entry name" value="Thioredoxin-like_sf"/>
</dbReference>
<evidence type="ECO:0000256" key="3">
    <source>
        <dbReference type="ARBA" id="ARBA00023002"/>
    </source>
</evidence>
<dbReference type="PANTHER" id="PTHR43110">
    <property type="entry name" value="THIOL PEROXIDASE"/>
    <property type="match status" value="1"/>
</dbReference>
<dbReference type="InterPro" id="IPR013766">
    <property type="entry name" value="Thioredoxin_domain"/>
</dbReference>
<dbReference type="SUPFAM" id="SSF52833">
    <property type="entry name" value="Thioredoxin-like"/>
    <property type="match status" value="1"/>
</dbReference>
<gene>
    <name evidence="6 8" type="primary">tpx</name>
    <name evidence="8" type="ORF">MBOE_41910</name>
</gene>
<dbReference type="Pfam" id="PF08534">
    <property type="entry name" value="Redoxin"/>
    <property type="match status" value="1"/>
</dbReference>
<keyword evidence="1 6" id="KW-0575">Peroxidase</keyword>
<accession>A0ABM7J078</accession>
<dbReference type="PROSITE" id="PS51352">
    <property type="entry name" value="THIOREDOXIN_2"/>
    <property type="match status" value="1"/>
</dbReference>
<name>A0ABM7J078_9MYCO</name>
<keyword evidence="5 6" id="KW-0676">Redox-active center</keyword>
<evidence type="ECO:0000256" key="6">
    <source>
        <dbReference type="HAMAP-Rule" id="MF_00269"/>
    </source>
</evidence>
<keyword evidence="3 6" id="KW-0560">Oxidoreductase</keyword>
<dbReference type="PROSITE" id="PS01265">
    <property type="entry name" value="TPX"/>
    <property type="match status" value="1"/>
</dbReference>
<keyword evidence="2 6" id="KW-0049">Antioxidant</keyword>
<dbReference type="PANTHER" id="PTHR43110:SF1">
    <property type="entry name" value="THIOL PEROXIDASE"/>
    <property type="match status" value="1"/>
</dbReference>
<evidence type="ECO:0000313" key="9">
    <source>
        <dbReference type="Proteomes" id="UP000466683"/>
    </source>
</evidence>
<feature type="domain" description="Thioredoxin" evidence="7">
    <location>
        <begin position="51"/>
        <end position="196"/>
    </location>
</feature>
<evidence type="ECO:0000313" key="8">
    <source>
        <dbReference type="EMBL" id="BBX92542.1"/>
    </source>
</evidence>
<dbReference type="GO" id="GO:0004601">
    <property type="term" value="F:peroxidase activity"/>
    <property type="evidence" value="ECO:0007669"/>
    <property type="project" value="UniProtKB-KW"/>
</dbReference>
<evidence type="ECO:0000256" key="2">
    <source>
        <dbReference type="ARBA" id="ARBA00022862"/>
    </source>
</evidence>
<proteinExistence type="inferred from homology"/>
<comment type="caution">
    <text evidence="6">Lacks conserved residue(s) required for the propagation of feature annotation.</text>
</comment>
<comment type="similarity">
    <text evidence="6">Belongs to the peroxiredoxin family. Tpx subfamily.</text>
</comment>
<comment type="function">
    <text evidence="6">Thiol-specific peroxidase that catalyzes the reduction of hydrogen peroxide and organic hydroperoxides to water and alcohols, respectively. Plays a role in cell protection against oxidative stress by detoxifying peroxides.</text>
</comment>
<organism evidence="8 9">
    <name type="scientific">Mycolicibacterium boenickei</name>
    <dbReference type="NCBI Taxonomy" id="146017"/>
    <lineage>
        <taxon>Bacteria</taxon>
        <taxon>Bacillati</taxon>
        <taxon>Actinomycetota</taxon>
        <taxon>Actinomycetes</taxon>
        <taxon>Mycobacteriales</taxon>
        <taxon>Mycobacteriaceae</taxon>
        <taxon>Mycolicibacterium</taxon>
    </lineage>
</organism>
<feature type="active site" description="Cysteine sulfenic acid (-SOH) intermediate" evidence="6">
    <location>
        <position position="93"/>
    </location>
</feature>
<keyword evidence="4" id="KW-1015">Disulfide bond</keyword>
<comment type="subunit">
    <text evidence="6">Homodimer.</text>
</comment>
<dbReference type="EC" id="1.11.1.24" evidence="6"/>
<dbReference type="InterPro" id="IPR018219">
    <property type="entry name" value="Tpx_CS"/>
</dbReference>
<dbReference type="Proteomes" id="UP000466683">
    <property type="component" value="Chromosome"/>
</dbReference>
<dbReference type="HAMAP" id="MF_00269">
    <property type="entry name" value="Tpx"/>
    <property type="match status" value="1"/>
</dbReference>
<comment type="catalytic activity">
    <reaction evidence="6">
        <text>a hydroperoxide + [thioredoxin]-dithiol = an alcohol + [thioredoxin]-disulfide + H2O</text>
        <dbReference type="Rhea" id="RHEA:62620"/>
        <dbReference type="Rhea" id="RHEA-COMP:10698"/>
        <dbReference type="Rhea" id="RHEA-COMP:10700"/>
        <dbReference type="ChEBI" id="CHEBI:15377"/>
        <dbReference type="ChEBI" id="CHEBI:29950"/>
        <dbReference type="ChEBI" id="CHEBI:30879"/>
        <dbReference type="ChEBI" id="CHEBI:35924"/>
        <dbReference type="ChEBI" id="CHEBI:50058"/>
        <dbReference type="EC" id="1.11.1.24"/>
    </reaction>
</comment>
<dbReference type="CDD" id="cd03014">
    <property type="entry name" value="PRX_Atyp2cys"/>
    <property type="match status" value="1"/>
</dbReference>
<evidence type="ECO:0000256" key="5">
    <source>
        <dbReference type="ARBA" id="ARBA00023284"/>
    </source>
</evidence>